<evidence type="ECO:0000256" key="1">
    <source>
        <dbReference type="ARBA" id="ARBA00023239"/>
    </source>
</evidence>
<dbReference type="Proteomes" id="UP000515847">
    <property type="component" value="Chromosome"/>
</dbReference>
<dbReference type="GO" id="GO:0070626">
    <property type="term" value="F:(S)-2-(5-amino-1-(5-phospho-D-ribosyl)imidazole-4-carboxamido) succinate lyase (fumarate-forming) activity"/>
    <property type="evidence" value="ECO:0007669"/>
    <property type="project" value="TreeGrafter"/>
</dbReference>
<evidence type="ECO:0000313" key="4">
    <source>
        <dbReference type="EMBL" id="QNB47631.1"/>
    </source>
</evidence>
<proteinExistence type="predicted"/>
<sequence>MKHTFVLLKNAYGTEEMRKVWTEENMVQKWLDMEVAITKAKAEVGIITWEQANGIIEKSSVKYLTPQMIAEVKAGAAHLIVSFIKAFAKMCKPWGEWYHVGPTTQDILDTGLVLQLREAYTILMRQLRELEDALCDMAITHKDTVMMGRTHGQHAVPLTWGFKCAIWAGAVRDTITRFKELAPRLFQANISAAVGARNTFAYLVGPEKAEKIQDIVSRELGLYRPVMDIHQRPDRYAEFVNTIAECMMNLSQMSLEIRELQKTELQEVEEPFDSKEQYSSSTMPNKRNPEPSEWVRGLSACIRGAAQAVNEICMQHERDATRMAAEFGMIPEACLNFSAALKTCIFNMRGLRVKPENMRRNLYATKDIAMAELVLMGLYKKLGGQKVTAHTWVHDISMAAFDNGTTLREEIKKHPEASKLLTDEEIIELTNPETYVGTAPLQAVRMVEYIKQQRKLDQEALAEVAVTLE</sequence>
<dbReference type="RefSeq" id="WP_051965671.1">
    <property type="nucleotide sequence ID" value="NZ_CP045798.1"/>
</dbReference>
<keyword evidence="1 4" id="KW-0456">Lyase</keyword>
<dbReference type="AlphaFoldDB" id="A0A7G6E6C7"/>
<dbReference type="EC" id="4.3.2.2" evidence="4"/>
<dbReference type="SUPFAM" id="SSF48557">
    <property type="entry name" value="L-aspartase-like"/>
    <property type="match status" value="1"/>
</dbReference>
<dbReference type="PANTHER" id="PTHR43172">
    <property type="entry name" value="ADENYLOSUCCINATE LYASE"/>
    <property type="match status" value="1"/>
</dbReference>
<dbReference type="InterPro" id="IPR024083">
    <property type="entry name" value="Fumarase/histidase_N"/>
</dbReference>
<evidence type="ECO:0000256" key="2">
    <source>
        <dbReference type="SAM" id="MobiDB-lite"/>
    </source>
</evidence>
<evidence type="ECO:0000259" key="3">
    <source>
        <dbReference type="SMART" id="SM00998"/>
    </source>
</evidence>
<accession>A0A7G6E6C7</accession>
<organism evidence="4 5">
    <name type="scientific">Thermanaerosceptrum fracticalcis</name>
    <dbReference type="NCBI Taxonomy" id="1712410"/>
    <lineage>
        <taxon>Bacteria</taxon>
        <taxon>Bacillati</taxon>
        <taxon>Bacillota</taxon>
        <taxon>Clostridia</taxon>
        <taxon>Eubacteriales</taxon>
        <taxon>Peptococcaceae</taxon>
        <taxon>Thermanaerosceptrum</taxon>
    </lineage>
</organism>
<feature type="domain" description="Adenylosuccinate lyase C-terminal" evidence="3">
    <location>
        <begin position="366"/>
        <end position="447"/>
    </location>
</feature>
<dbReference type="InterPro" id="IPR019468">
    <property type="entry name" value="AdenyloSucc_lyase_C"/>
</dbReference>
<dbReference type="GO" id="GO:0004018">
    <property type="term" value="F:N6-(1,2-dicarboxyethyl)AMP AMP-lyase (fumarate-forming) activity"/>
    <property type="evidence" value="ECO:0007669"/>
    <property type="project" value="TreeGrafter"/>
</dbReference>
<evidence type="ECO:0000313" key="5">
    <source>
        <dbReference type="Proteomes" id="UP000515847"/>
    </source>
</evidence>
<name>A0A7G6E6C7_THEFR</name>
<dbReference type="Pfam" id="PF00206">
    <property type="entry name" value="Lyase_1"/>
    <property type="match status" value="1"/>
</dbReference>
<dbReference type="EMBL" id="CP045798">
    <property type="protein sequence ID" value="QNB47631.1"/>
    <property type="molecule type" value="Genomic_DNA"/>
</dbReference>
<reference evidence="4 5" key="1">
    <citation type="journal article" date="2019" name="Front. Microbiol.">
        <title>Thermoanaerosceptrum fracticalcis gen. nov. sp. nov., a Novel Fumarate-Fermenting Microorganism From a Deep Fractured Carbonate Aquifer of the US Great Basin.</title>
        <authorList>
            <person name="Hamilton-Brehm S.D."/>
            <person name="Stewart L.E."/>
            <person name="Zavarin M."/>
            <person name="Caldwell M."/>
            <person name="Lawson P.A."/>
            <person name="Onstott T.C."/>
            <person name="Grzymski J."/>
            <person name="Neveux I."/>
            <person name="Lollar B.S."/>
            <person name="Russell C.E."/>
            <person name="Moser D.P."/>
        </authorList>
    </citation>
    <scope>NUCLEOTIDE SEQUENCE [LARGE SCALE GENOMIC DNA]</scope>
    <source>
        <strain evidence="4 5">DRI-13</strain>
    </source>
</reference>
<dbReference type="GO" id="GO:0044208">
    <property type="term" value="P:'de novo' AMP biosynthetic process"/>
    <property type="evidence" value="ECO:0007669"/>
    <property type="project" value="TreeGrafter"/>
</dbReference>
<dbReference type="PANTHER" id="PTHR43172:SF1">
    <property type="entry name" value="ADENYLOSUCCINATE LYASE"/>
    <property type="match status" value="1"/>
</dbReference>
<dbReference type="Gene3D" id="1.10.40.30">
    <property type="entry name" value="Fumarase/aspartase (C-terminal domain)"/>
    <property type="match status" value="1"/>
</dbReference>
<dbReference type="GO" id="GO:0005829">
    <property type="term" value="C:cytosol"/>
    <property type="evidence" value="ECO:0007669"/>
    <property type="project" value="TreeGrafter"/>
</dbReference>
<dbReference type="PRINTS" id="PR00149">
    <property type="entry name" value="FUMRATELYASE"/>
</dbReference>
<dbReference type="PRINTS" id="PR00145">
    <property type="entry name" value="ARGSUCLYASE"/>
</dbReference>
<dbReference type="InterPro" id="IPR000362">
    <property type="entry name" value="Fumarate_lyase_fam"/>
</dbReference>
<dbReference type="OrthoDB" id="9768878at2"/>
<dbReference type="Gene3D" id="1.10.275.10">
    <property type="entry name" value="Fumarase/aspartase (N-terminal domain)"/>
    <property type="match status" value="1"/>
</dbReference>
<dbReference type="KEGG" id="tfr:BR63_15925"/>
<feature type="region of interest" description="Disordered" evidence="2">
    <location>
        <begin position="266"/>
        <end position="292"/>
    </location>
</feature>
<dbReference type="InterPro" id="IPR022761">
    <property type="entry name" value="Fumarate_lyase_N"/>
</dbReference>
<dbReference type="SMART" id="SM00998">
    <property type="entry name" value="ADSL_C"/>
    <property type="match status" value="1"/>
</dbReference>
<dbReference type="Pfam" id="PF10397">
    <property type="entry name" value="ADSL_C"/>
    <property type="match status" value="1"/>
</dbReference>
<gene>
    <name evidence="4" type="ORF">BR63_15925</name>
</gene>
<dbReference type="Gene3D" id="1.20.200.10">
    <property type="entry name" value="Fumarase/aspartase (Central domain)"/>
    <property type="match status" value="1"/>
</dbReference>
<keyword evidence="5" id="KW-1185">Reference proteome</keyword>
<dbReference type="InterPro" id="IPR008948">
    <property type="entry name" value="L-Aspartase-like"/>
</dbReference>
<protein>
    <submittedName>
        <fullName evidence="4">Adenylosuccinate lyase</fullName>
        <ecNumber evidence="4">4.3.2.2</ecNumber>
    </submittedName>
</protein>